<dbReference type="Pfam" id="PF01963">
    <property type="entry name" value="TraB_PrgY_gumN"/>
    <property type="match status" value="1"/>
</dbReference>
<name>A0ABU9TQK0_9GAMM</name>
<keyword evidence="2" id="KW-1185">Reference proteome</keyword>
<reference evidence="1 2" key="1">
    <citation type="submission" date="2024-03" db="EMBL/GenBank/DDBJ databases">
        <title>Community enrichment and isolation of bacterial strains for fucoidan degradation.</title>
        <authorList>
            <person name="Sichert A."/>
        </authorList>
    </citation>
    <scope>NUCLEOTIDE SEQUENCE [LARGE SCALE GENOMIC DNA]</scope>
    <source>
        <strain evidence="1 2">AS76</strain>
    </source>
</reference>
<dbReference type="InterPro" id="IPR002816">
    <property type="entry name" value="TraB/PrgY/GumN_fam"/>
</dbReference>
<sequence length="285" mass="32463">MMKTLIFIITCLFSYSTFAETSLWRVSKEGKQLFLGGTVHLLAKEDLPFPVAFDQAYERADTVVFETDMAALSDPQIQMRLISLLSYQDGRLLNQLISPGLYAALNSYLTERNMMPNMFIAMKPAGVILTMLAIEFKRLGISQAGADSFYYQQAIADGKAVLALESIDTHLRFISHMGEGNEEQFLRQTLDDMKETEMMMKAIVQHWKRGDVHGLEQDVIQDMKLNYPHMYQSLLVERNQQWLPQIKRMLDDDDVELILVGAGHLIGADGILKTLVDQGYRIEQQ</sequence>
<dbReference type="InterPro" id="IPR047111">
    <property type="entry name" value="YbaP-like"/>
</dbReference>
<dbReference type="PANTHER" id="PTHR40590">
    <property type="entry name" value="CYTOPLASMIC PROTEIN-RELATED"/>
    <property type="match status" value="1"/>
</dbReference>
<organism evidence="1 2">
    <name type="scientific">Neptuniibacter pectenicola</name>
    <dbReference type="NCBI Taxonomy" id="1806669"/>
    <lineage>
        <taxon>Bacteria</taxon>
        <taxon>Pseudomonadati</taxon>
        <taxon>Pseudomonadota</taxon>
        <taxon>Gammaproteobacteria</taxon>
        <taxon>Oceanospirillales</taxon>
        <taxon>Oceanospirillaceae</taxon>
        <taxon>Neptuniibacter</taxon>
    </lineage>
</organism>
<dbReference type="PANTHER" id="PTHR40590:SF1">
    <property type="entry name" value="CYTOPLASMIC PROTEIN"/>
    <property type="match status" value="1"/>
</dbReference>
<proteinExistence type="predicted"/>
<dbReference type="CDD" id="cd14789">
    <property type="entry name" value="Tiki"/>
    <property type="match status" value="1"/>
</dbReference>
<evidence type="ECO:0000313" key="2">
    <source>
        <dbReference type="Proteomes" id="UP001449225"/>
    </source>
</evidence>
<protein>
    <submittedName>
        <fullName evidence="1">TraB/GumN family protein</fullName>
    </submittedName>
</protein>
<dbReference type="RefSeq" id="WP_342854044.1">
    <property type="nucleotide sequence ID" value="NZ_JBBMRA010000004.1"/>
</dbReference>
<dbReference type="Proteomes" id="UP001449225">
    <property type="component" value="Unassembled WGS sequence"/>
</dbReference>
<evidence type="ECO:0000313" key="1">
    <source>
        <dbReference type="EMBL" id="MEM5535997.1"/>
    </source>
</evidence>
<gene>
    <name evidence="1" type="ORF">WNY58_06290</name>
</gene>
<comment type="caution">
    <text evidence="1">The sequence shown here is derived from an EMBL/GenBank/DDBJ whole genome shotgun (WGS) entry which is preliminary data.</text>
</comment>
<accession>A0ABU9TQK0</accession>
<dbReference type="EMBL" id="JBBMRA010000004">
    <property type="protein sequence ID" value="MEM5535997.1"/>
    <property type="molecule type" value="Genomic_DNA"/>
</dbReference>